<dbReference type="Gene3D" id="2.30.30.380">
    <property type="entry name" value="Zn-finger domain of Sec23/24"/>
    <property type="match status" value="1"/>
</dbReference>
<evidence type="ECO:0000256" key="1">
    <source>
        <dbReference type="SAM" id="MobiDB-lite"/>
    </source>
</evidence>
<name>A0A1U7CXA1_9BACT</name>
<dbReference type="InterPro" id="IPR025234">
    <property type="entry name" value="YjzH-like"/>
</dbReference>
<feature type="region of interest" description="Disordered" evidence="1">
    <location>
        <begin position="43"/>
        <end position="64"/>
    </location>
</feature>
<organism evidence="2 3">
    <name type="scientific">Paludisphaera borealis</name>
    <dbReference type="NCBI Taxonomy" id="1387353"/>
    <lineage>
        <taxon>Bacteria</taxon>
        <taxon>Pseudomonadati</taxon>
        <taxon>Planctomycetota</taxon>
        <taxon>Planctomycetia</taxon>
        <taxon>Isosphaerales</taxon>
        <taxon>Isosphaeraceae</taxon>
        <taxon>Paludisphaera</taxon>
    </lineage>
</organism>
<dbReference type="Pfam" id="PF13783">
    <property type="entry name" value="DUF4177"/>
    <property type="match status" value="1"/>
</dbReference>
<dbReference type="EMBL" id="CP019082">
    <property type="protein sequence ID" value="APW63551.1"/>
    <property type="molecule type" value="Genomic_DNA"/>
</dbReference>
<gene>
    <name evidence="2" type="ORF">BSF38_05123</name>
</gene>
<protein>
    <recommendedName>
        <fullName evidence="4">Zinc finger/thioredoxin putative domain-containing protein</fullName>
    </recommendedName>
</protein>
<dbReference type="RefSeq" id="WP_210405646.1">
    <property type="nucleotide sequence ID" value="NZ_CP019082.1"/>
</dbReference>
<sequence>MLNVACPSCGERGKIPANLVGARIKCKKCGQAFHVAAAAGKPSAPAPAAAPAGPGDVAAPGPAASAHDGIAVEGLDAASWSLAPDQSSLLQAVANPERAADAHAAPAESFTVHHEGAIKEYKLLTSRDKLFEGKFDLARLEEALNHLARQGWTAKSMCLPHLKNFQGAMQEEVVVLLER</sequence>
<keyword evidence="3" id="KW-1185">Reference proteome</keyword>
<accession>A0A1U7CXA1</accession>
<evidence type="ECO:0000313" key="3">
    <source>
        <dbReference type="Proteomes" id="UP000186309"/>
    </source>
</evidence>
<proteinExistence type="predicted"/>
<dbReference type="Proteomes" id="UP000186309">
    <property type="component" value="Chromosome"/>
</dbReference>
<reference evidence="3" key="1">
    <citation type="submission" date="2016-12" db="EMBL/GenBank/DDBJ databases">
        <title>Comparative genomics of four Isosphaeraceae planctomycetes: a common pool of plasmids and glycoside hydrolase genes.</title>
        <authorList>
            <person name="Ivanova A."/>
        </authorList>
    </citation>
    <scope>NUCLEOTIDE SEQUENCE [LARGE SCALE GENOMIC DNA]</scope>
    <source>
        <strain evidence="3">PX4</strain>
    </source>
</reference>
<evidence type="ECO:0000313" key="2">
    <source>
        <dbReference type="EMBL" id="APW63551.1"/>
    </source>
</evidence>
<evidence type="ECO:0008006" key="4">
    <source>
        <dbReference type="Google" id="ProtNLM"/>
    </source>
</evidence>
<dbReference type="KEGG" id="pbor:BSF38_05123"/>
<dbReference type="AlphaFoldDB" id="A0A1U7CXA1"/>